<sequence>MSTTTLVWIIALSAAGTFLIRYLPMLWQDRAAHKARGHGTLRRALDAVGPAAIVALLVASFWSMVAPDPSPHSIVPLLVGLLGVAAGKRVLGSIAWATLAGVLAYGAAVWVLMAVSP</sequence>
<keyword evidence="1" id="KW-0812">Transmembrane</keyword>
<dbReference type="InterPro" id="IPR008407">
    <property type="entry name" value="Brnchd-chn_aa_trnsp_AzlD"/>
</dbReference>
<dbReference type="RefSeq" id="WP_164878357.1">
    <property type="nucleotide sequence ID" value="NZ_CP022987.1"/>
</dbReference>
<keyword evidence="3" id="KW-1185">Reference proteome</keyword>
<dbReference type="Pfam" id="PF05437">
    <property type="entry name" value="AzlD"/>
    <property type="match status" value="1"/>
</dbReference>
<dbReference type="EMBL" id="CP022987">
    <property type="protein sequence ID" value="QAA95501.1"/>
    <property type="molecule type" value="Genomic_DNA"/>
</dbReference>
<dbReference type="KEGG" id="pus:CKA81_06310"/>
<evidence type="ECO:0000313" key="3">
    <source>
        <dbReference type="Proteomes" id="UP000283474"/>
    </source>
</evidence>
<dbReference type="AlphaFoldDB" id="A0A451FSN5"/>
<name>A0A451FSN5_9BURK</name>
<feature type="transmembrane region" description="Helical" evidence="1">
    <location>
        <begin position="44"/>
        <end position="64"/>
    </location>
</feature>
<proteinExistence type="predicted"/>
<keyword evidence="1" id="KW-0472">Membrane</keyword>
<organism evidence="2 3">
    <name type="scientific">Pollutimonas thiosulfatoxidans</name>
    <dbReference type="NCBI Taxonomy" id="2028345"/>
    <lineage>
        <taxon>Bacteria</taxon>
        <taxon>Pseudomonadati</taxon>
        <taxon>Pseudomonadota</taxon>
        <taxon>Betaproteobacteria</taxon>
        <taxon>Burkholderiales</taxon>
        <taxon>Alcaligenaceae</taxon>
        <taxon>Pollutimonas</taxon>
    </lineage>
</organism>
<accession>A0A451FSN5</accession>
<feature type="transmembrane region" description="Helical" evidence="1">
    <location>
        <begin position="94"/>
        <end position="115"/>
    </location>
</feature>
<gene>
    <name evidence="2" type="ORF">CKA81_06310</name>
</gene>
<reference evidence="2 3" key="1">
    <citation type="submission" date="2017-08" db="EMBL/GenBank/DDBJ databases">
        <authorList>
            <person name="Park S.-J."/>
            <person name="Kim H."/>
        </authorList>
    </citation>
    <scope>NUCLEOTIDE SEQUENCE [LARGE SCALE GENOMIC DNA]</scope>
    <source>
        <strain evidence="3">ye3</strain>
    </source>
</reference>
<feature type="transmembrane region" description="Helical" evidence="1">
    <location>
        <begin position="6"/>
        <end position="23"/>
    </location>
</feature>
<protein>
    <submittedName>
        <fullName evidence="2">Uncharacterized protein</fullName>
    </submittedName>
</protein>
<evidence type="ECO:0000256" key="1">
    <source>
        <dbReference type="SAM" id="Phobius"/>
    </source>
</evidence>
<evidence type="ECO:0000313" key="2">
    <source>
        <dbReference type="EMBL" id="QAA95501.1"/>
    </source>
</evidence>
<dbReference type="Proteomes" id="UP000283474">
    <property type="component" value="Chromosome"/>
</dbReference>
<keyword evidence="1" id="KW-1133">Transmembrane helix</keyword>